<organism evidence="3 4">
    <name type="scientific">Durusdinium trenchii</name>
    <dbReference type="NCBI Taxonomy" id="1381693"/>
    <lineage>
        <taxon>Eukaryota</taxon>
        <taxon>Sar</taxon>
        <taxon>Alveolata</taxon>
        <taxon>Dinophyceae</taxon>
        <taxon>Suessiales</taxon>
        <taxon>Symbiodiniaceae</taxon>
        <taxon>Durusdinium</taxon>
    </lineage>
</organism>
<feature type="transmembrane region" description="Helical" evidence="2">
    <location>
        <begin position="137"/>
        <end position="164"/>
    </location>
</feature>
<feature type="transmembrane region" description="Helical" evidence="2">
    <location>
        <begin position="90"/>
        <end position="110"/>
    </location>
</feature>
<proteinExistence type="predicted"/>
<dbReference type="EMBL" id="CAXAMN010008557">
    <property type="protein sequence ID" value="CAK9025665.1"/>
    <property type="molecule type" value="Genomic_DNA"/>
</dbReference>
<feature type="transmembrane region" description="Helical" evidence="2">
    <location>
        <begin position="56"/>
        <end position="78"/>
    </location>
</feature>
<name>A0ABP0KFS1_9DINO</name>
<dbReference type="Proteomes" id="UP001642484">
    <property type="component" value="Unassembled WGS sequence"/>
</dbReference>
<protein>
    <submittedName>
        <fullName evidence="3">Uncharacterized protein</fullName>
    </submittedName>
</protein>
<evidence type="ECO:0000256" key="1">
    <source>
        <dbReference type="SAM" id="MobiDB-lite"/>
    </source>
</evidence>
<keyword evidence="2" id="KW-0812">Transmembrane</keyword>
<accession>A0ABP0KFS1</accession>
<evidence type="ECO:0000313" key="3">
    <source>
        <dbReference type="EMBL" id="CAK9025665.1"/>
    </source>
</evidence>
<feature type="transmembrane region" description="Helical" evidence="2">
    <location>
        <begin position="176"/>
        <end position="205"/>
    </location>
</feature>
<evidence type="ECO:0000313" key="4">
    <source>
        <dbReference type="Proteomes" id="UP001642484"/>
    </source>
</evidence>
<gene>
    <name evidence="3" type="ORF">CCMP2556_LOCUS16076</name>
</gene>
<keyword evidence="4" id="KW-1185">Reference proteome</keyword>
<evidence type="ECO:0000256" key="2">
    <source>
        <dbReference type="SAM" id="Phobius"/>
    </source>
</evidence>
<keyword evidence="2" id="KW-0472">Membrane</keyword>
<reference evidence="3 4" key="1">
    <citation type="submission" date="2024-02" db="EMBL/GenBank/DDBJ databases">
        <authorList>
            <person name="Chen Y."/>
            <person name="Shah S."/>
            <person name="Dougan E. K."/>
            <person name="Thang M."/>
            <person name="Chan C."/>
        </authorList>
    </citation>
    <scope>NUCLEOTIDE SEQUENCE [LARGE SCALE GENOMIC DNA]</scope>
</reference>
<sequence>MFYCFEAGQRLCSGACDGCGNACESCGRGCVDLCNLLGRGCESCCRPIAQVTSRPLGCFVIIAAILNCPAAALAYSTLTDPQARDCKDVSTFAYGALAIALINFIFSLYLQWRLDAAIRSGPQQGARAVLQQANGIVLYDFGFCIYVFFFVASIVFCFLGIGWWQNCRVKSWNAVWTAVLLLLFAFWTMIFACCWGISVGCWGALESLGVSSSLASLFFGVAREPPAFVPPPVDYRQGPAMQPQPSPPGGATASQALYAAGQ</sequence>
<keyword evidence="2" id="KW-1133">Transmembrane helix</keyword>
<feature type="region of interest" description="Disordered" evidence="1">
    <location>
        <begin position="234"/>
        <end position="262"/>
    </location>
</feature>
<comment type="caution">
    <text evidence="3">The sequence shown here is derived from an EMBL/GenBank/DDBJ whole genome shotgun (WGS) entry which is preliminary data.</text>
</comment>